<feature type="region of interest" description="Disordered" evidence="1">
    <location>
        <begin position="1"/>
        <end position="22"/>
    </location>
</feature>
<dbReference type="Proteomes" id="UP001172102">
    <property type="component" value="Unassembled WGS sequence"/>
</dbReference>
<comment type="caution">
    <text evidence="2">The sequence shown here is derived from an EMBL/GenBank/DDBJ whole genome shotgun (WGS) entry which is preliminary data.</text>
</comment>
<protein>
    <recommendedName>
        <fullName evidence="4">Hydrophobin</fullName>
    </recommendedName>
</protein>
<name>A0AA39ZWL0_9PEZI</name>
<accession>A0AA39ZWL0</accession>
<evidence type="ECO:0000313" key="3">
    <source>
        <dbReference type="Proteomes" id="UP001172102"/>
    </source>
</evidence>
<evidence type="ECO:0008006" key="4">
    <source>
        <dbReference type="Google" id="ProtNLM"/>
    </source>
</evidence>
<dbReference type="AlphaFoldDB" id="A0AA39ZWL0"/>
<gene>
    <name evidence="2" type="ORF">B0H67DRAFT_649292</name>
</gene>
<proteinExistence type="predicted"/>
<sequence length="72" mass="7210">MAFAAPADITARTGGAHPGCGSQNQTPMCCTAPLSCISILGGSCNGNNVCCIFANPGSPTVLELLQCVIVQL</sequence>
<evidence type="ECO:0000313" key="2">
    <source>
        <dbReference type="EMBL" id="KAK0704892.1"/>
    </source>
</evidence>
<dbReference type="EMBL" id="JAUKUA010000007">
    <property type="protein sequence ID" value="KAK0704892.1"/>
    <property type="molecule type" value="Genomic_DNA"/>
</dbReference>
<reference evidence="2" key="1">
    <citation type="submission" date="2023-06" db="EMBL/GenBank/DDBJ databases">
        <title>Genome-scale phylogeny and comparative genomics of the fungal order Sordariales.</title>
        <authorList>
            <consortium name="Lawrence Berkeley National Laboratory"/>
            <person name="Hensen N."/>
            <person name="Bonometti L."/>
            <person name="Westerberg I."/>
            <person name="Brannstrom I.O."/>
            <person name="Guillou S."/>
            <person name="Cros-Aarteil S."/>
            <person name="Calhoun S."/>
            <person name="Haridas S."/>
            <person name="Kuo A."/>
            <person name="Mondo S."/>
            <person name="Pangilinan J."/>
            <person name="Riley R."/>
            <person name="Labutti K."/>
            <person name="Andreopoulos B."/>
            <person name="Lipzen A."/>
            <person name="Chen C."/>
            <person name="Yanf M."/>
            <person name="Daum C."/>
            <person name="Ng V."/>
            <person name="Clum A."/>
            <person name="Steindorff A."/>
            <person name="Ohm R."/>
            <person name="Martin F."/>
            <person name="Silar P."/>
            <person name="Natvig D."/>
            <person name="Lalanne C."/>
            <person name="Gautier V."/>
            <person name="Ament-Velasquez S.L."/>
            <person name="Kruys A."/>
            <person name="Hutchinson M.I."/>
            <person name="Powell A.J."/>
            <person name="Barry K."/>
            <person name="Miller A.N."/>
            <person name="Grigoriev I.V."/>
            <person name="Debuchy R."/>
            <person name="Gladieux P."/>
            <person name="Thoren M.H."/>
            <person name="Johannesson H."/>
        </authorList>
    </citation>
    <scope>NUCLEOTIDE SEQUENCE</scope>
    <source>
        <strain evidence="2">SMH4607-1</strain>
    </source>
</reference>
<keyword evidence="3" id="KW-1185">Reference proteome</keyword>
<organism evidence="2 3">
    <name type="scientific">Lasiosphaeris hirsuta</name>
    <dbReference type="NCBI Taxonomy" id="260670"/>
    <lineage>
        <taxon>Eukaryota</taxon>
        <taxon>Fungi</taxon>
        <taxon>Dikarya</taxon>
        <taxon>Ascomycota</taxon>
        <taxon>Pezizomycotina</taxon>
        <taxon>Sordariomycetes</taxon>
        <taxon>Sordariomycetidae</taxon>
        <taxon>Sordariales</taxon>
        <taxon>Lasiosphaeriaceae</taxon>
        <taxon>Lasiosphaeris</taxon>
    </lineage>
</organism>
<evidence type="ECO:0000256" key="1">
    <source>
        <dbReference type="SAM" id="MobiDB-lite"/>
    </source>
</evidence>